<gene>
    <name evidence="2" type="ORF">JKP88DRAFT_268435</name>
</gene>
<evidence type="ECO:0000256" key="1">
    <source>
        <dbReference type="SAM" id="Phobius"/>
    </source>
</evidence>
<keyword evidence="1" id="KW-0812">Transmembrane</keyword>
<reference evidence="2" key="1">
    <citation type="submission" date="2021-02" db="EMBL/GenBank/DDBJ databases">
        <title>First Annotated Genome of the Yellow-green Alga Tribonema minus.</title>
        <authorList>
            <person name="Mahan K.M."/>
        </authorList>
    </citation>
    <scope>NUCLEOTIDE SEQUENCE</scope>
    <source>
        <strain evidence="2">UTEX B ZZ1240</strain>
    </source>
</reference>
<feature type="transmembrane region" description="Helical" evidence="1">
    <location>
        <begin position="48"/>
        <end position="70"/>
    </location>
</feature>
<accession>A0A835Z2G5</accession>
<keyword evidence="1" id="KW-0472">Membrane</keyword>
<name>A0A835Z2G5_9STRA</name>
<comment type="caution">
    <text evidence="2">The sequence shown here is derived from an EMBL/GenBank/DDBJ whole genome shotgun (WGS) entry which is preliminary data.</text>
</comment>
<evidence type="ECO:0000313" key="2">
    <source>
        <dbReference type="EMBL" id="KAG5185024.1"/>
    </source>
</evidence>
<proteinExistence type="predicted"/>
<keyword evidence="1" id="KW-1133">Transmembrane helix</keyword>
<dbReference type="EMBL" id="JAFCMP010000145">
    <property type="protein sequence ID" value="KAG5185024.1"/>
    <property type="molecule type" value="Genomic_DNA"/>
</dbReference>
<evidence type="ECO:0000313" key="3">
    <source>
        <dbReference type="Proteomes" id="UP000664859"/>
    </source>
</evidence>
<dbReference type="Proteomes" id="UP000664859">
    <property type="component" value="Unassembled WGS sequence"/>
</dbReference>
<dbReference type="AlphaFoldDB" id="A0A835Z2G5"/>
<sequence length="204" mass="23140">MRCARMKLPMLALRSARMVDVAALRTARPPDLLAAPHSTAFVQIARGALLSAHTVLWFVTVWKLLFVIIFNNNMTPDVVIWDVMRITGLLALRNRLCSDLAATKASIEELKKQRAQLVAFLRILELYLGLDNIIKTDLFIIHDITRAVVLNEVVNFLGERRLGHRYQPHLGLPLCLHLLQLWFKRLSPVAIMMNSKGGLDLKQT</sequence>
<protein>
    <submittedName>
        <fullName evidence="2">Uncharacterized protein</fullName>
    </submittedName>
</protein>
<organism evidence="2 3">
    <name type="scientific">Tribonema minus</name>
    <dbReference type="NCBI Taxonomy" id="303371"/>
    <lineage>
        <taxon>Eukaryota</taxon>
        <taxon>Sar</taxon>
        <taxon>Stramenopiles</taxon>
        <taxon>Ochrophyta</taxon>
        <taxon>PX clade</taxon>
        <taxon>Xanthophyceae</taxon>
        <taxon>Tribonematales</taxon>
        <taxon>Tribonemataceae</taxon>
        <taxon>Tribonema</taxon>
    </lineage>
</organism>
<keyword evidence="3" id="KW-1185">Reference proteome</keyword>